<keyword evidence="4" id="KW-0788">Thiol protease</keyword>
<dbReference type="GO" id="GO:0006508">
    <property type="term" value="P:proteolysis"/>
    <property type="evidence" value="ECO:0007669"/>
    <property type="project" value="UniProtKB-KW"/>
</dbReference>
<evidence type="ECO:0000259" key="5">
    <source>
        <dbReference type="PROSITE" id="PS51935"/>
    </source>
</evidence>
<dbReference type="Proteomes" id="UP000053675">
    <property type="component" value="Unassembled WGS sequence"/>
</dbReference>
<comment type="caution">
    <text evidence="6">The sequence shown here is derived from an EMBL/GenBank/DDBJ whole genome shotgun (WGS) entry which is preliminary data.</text>
</comment>
<dbReference type="EMBL" id="JMQM01000002">
    <property type="protein sequence ID" value="KFB08363.1"/>
    <property type="molecule type" value="Genomic_DNA"/>
</dbReference>
<dbReference type="Gene3D" id="3.90.1720.10">
    <property type="entry name" value="endopeptidase domain like (from Nostoc punctiforme)"/>
    <property type="match status" value="1"/>
</dbReference>
<dbReference type="Pfam" id="PF18348">
    <property type="entry name" value="SH3_16"/>
    <property type="match status" value="1"/>
</dbReference>
<evidence type="ECO:0000256" key="4">
    <source>
        <dbReference type="ARBA" id="ARBA00022807"/>
    </source>
</evidence>
<dbReference type="InterPro" id="IPR000064">
    <property type="entry name" value="NLP_P60_dom"/>
</dbReference>
<name>A0A084U5X7_9HYPH</name>
<evidence type="ECO:0000256" key="1">
    <source>
        <dbReference type="ARBA" id="ARBA00007074"/>
    </source>
</evidence>
<dbReference type="InterPro" id="IPR051202">
    <property type="entry name" value="Peptidase_C40"/>
</dbReference>
<organism evidence="6 7">
    <name type="scientific">Nitratireductor basaltis</name>
    <dbReference type="NCBI Taxonomy" id="472175"/>
    <lineage>
        <taxon>Bacteria</taxon>
        <taxon>Pseudomonadati</taxon>
        <taxon>Pseudomonadota</taxon>
        <taxon>Alphaproteobacteria</taxon>
        <taxon>Hyphomicrobiales</taxon>
        <taxon>Phyllobacteriaceae</taxon>
        <taxon>Nitratireductor</taxon>
    </lineage>
</organism>
<proteinExistence type="inferred from homology"/>
<evidence type="ECO:0000256" key="3">
    <source>
        <dbReference type="ARBA" id="ARBA00022801"/>
    </source>
</evidence>
<dbReference type="PATRIC" id="fig|472175.3.peg.2605"/>
<dbReference type="AlphaFoldDB" id="A0A084U5X7"/>
<dbReference type="InterPro" id="IPR038765">
    <property type="entry name" value="Papain-like_cys_pep_sf"/>
</dbReference>
<evidence type="ECO:0000256" key="2">
    <source>
        <dbReference type="ARBA" id="ARBA00022670"/>
    </source>
</evidence>
<dbReference type="SUPFAM" id="SSF54001">
    <property type="entry name" value="Cysteine proteinases"/>
    <property type="match status" value="1"/>
</dbReference>
<gene>
    <name evidence="6" type="ORF">EL18_02613</name>
</gene>
<dbReference type="PROSITE" id="PS51935">
    <property type="entry name" value="NLPC_P60"/>
    <property type="match status" value="1"/>
</dbReference>
<dbReference type="STRING" id="472175.EL18_02613"/>
<dbReference type="Gene3D" id="2.30.30.40">
    <property type="entry name" value="SH3 Domains"/>
    <property type="match status" value="1"/>
</dbReference>
<dbReference type="eggNOG" id="COG0791">
    <property type="taxonomic scope" value="Bacteria"/>
</dbReference>
<keyword evidence="2" id="KW-0645">Protease</keyword>
<sequence length="282" mass="31643">MEKLDRRLHAFRRDLADTRLKGRVEADRFVEGWPARVAVPIVNVHSAPSTTAGMDTQLLHGEDVQVFEEADGWSWVQADADNYVGYVESAGLEMKTEHLTHVVCVPRSFAYPQAELKTPPLRCHSMGARLHVSAHEEKRGTRYAILADGSAMIANHLQPLEQDDGDYVAVAECFLHTPYLWGGCSGCGIDCSGLVQLSMQMAGRACPRDTDMQENHFLHEVEQAELRRGDLVFWKGHVAIMLDDERIIHANGHTMTVAIESLELAIERVARLYDRPTGYRRP</sequence>
<protein>
    <submittedName>
        <fullName evidence="6">NLP/P60 protein</fullName>
    </submittedName>
</protein>
<accession>A0A084U5X7</accession>
<dbReference type="PANTHER" id="PTHR47053:SF1">
    <property type="entry name" value="MUREIN DD-ENDOPEPTIDASE MEPH-RELATED"/>
    <property type="match status" value="1"/>
</dbReference>
<keyword evidence="7" id="KW-1185">Reference proteome</keyword>
<reference evidence="6 7" key="1">
    <citation type="submission" date="2014-05" db="EMBL/GenBank/DDBJ databases">
        <title>Draft Genome Sequence of Nitratireductor basaltis Strain UMTGB225, A Marine Bacterium Isolated from Green Barrel Tunicate.</title>
        <authorList>
            <person name="Gan H.Y."/>
        </authorList>
    </citation>
    <scope>NUCLEOTIDE SEQUENCE [LARGE SCALE GENOMIC DNA]</scope>
    <source>
        <strain evidence="6 7">UMTGB225</strain>
    </source>
</reference>
<feature type="domain" description="NlpC/P60" evidence="5">
    <location>
        <begin position="161"/>
        <end position="282"/>
    </location>
</feature>
<dbReference type="OrthoDB" id="9813368at2"/>
<comment type="similarity">
    <text evidence="1">Belongs to the peptidase C40 family.</text>
</comment>
<evidence type="ECO:0000313" key="7">
    <source>
        <dbReference type="Proteomes" id="UP000053675"/>
    </source>
</evidence>
<dbReference type="Pfam" id="PF00877">
    <property type="entry name" value="NLPC_P60"/>
    <property type="match status" value="1"/>
</dbReference>
<dbReference type="GO" id="GO:0008234">
    <property type="term" value="F:cysteine-type peptidase activity"/>
    <property type="evidence" value="ECO:0007669"/>
    <property type="project" value="UniProtKB-KW"/>
</dbReference>
<keyword evidence="3" id="KW-0378">Hydrolase</keyword>
<evidence type="ECO:0000313" key="6">
    <source>
        <dbReference type="EMBL" id="KFB08363.1"/>
    </source>
</evidence>
<dbReference type="PANTHER" id="PTHR47053">
    <property type="entry name" value="MUREIN DD-ENDOPEPTIDASE MEPH-RELATED"/>
    <property type="match status" value="1"/>
</dbReference>
<dbReference type="RefSeq" id="WP_036485026.1">
    <property type="nucleotide sequence ID" value="NZ_JMQM01000002.1"/>
</dbReference>
<dbReference type="InterPro" id="IPR041382">
    <property type="entry name" value="SH3_16"/>
</dbReference>